<gene>
    <name evidence="2" type="ORF">F4553_001027</name>
</gene>
<organism evidence="2 3">
    <name type="scientific">Allocatelliglobosispora scoriae</name>
    <dbReference type="NCBI Taxonomy" id="643052"/>
    <lineage>
        <taxon>Bacteria</taxon>
        <taxon>Bacillati</taxon>
        <taxon>Actinomycetota</taxon>
        <taxon>Actinomycetes</taxon>
        <taxon>Micromonosporales</taxon>
        <taxon>Micromonosporaceae</taxon>
        <taxon>Allocatelliglobosispora</taxon>
    </lineage>
</organism>
<accession>A0A841BJY3</accession>
<dbReference type="RefSeq" id="WP_184832644.1">
    <property type="nucleotide sequence ID" value="NZ_JACHMN010000001.1"/>
</dbReference>
<keyword evidence="3" id="KW-1185">Reference proteome</keyword>
<feature type="transmembrane region" description="Helical" evidence="1">
    <location>
        <begin position="12"/>
        <end position="36"/>
    </location>
</feature>
<proteinExistence type="predicted"/>
<protein>
    <submittedName>
        <fullName evidence="2">Uncharacterized protein involved in response to NO</fullName>
    </submittedName>
</protein>
<dbReference type="AlphaFoldDB" id="A0A841BJY3"/>
<dbReference type="Proteomes" id="UP000587527">
    <property type="component" value="Unassembled WGS sequence"/>
</dbReference>
<dbReference type="EMBL" id="JACHMN010000001">
    <property type="protein sequence ID" value="MBB5867648.1"/>
    <property type="molecule type" value="Genomic_DNA"/>
</dbReference>
<evidence type="ECO:0000256" key="1">
    <source>
        <dbReference type="SAM" id="Phobius"/>
    </source>
</evidence>
<feature type="transmembrane region" description="Helical" evidence="1">
    <location>
        <begin position="82"/>
        <end position="101"/>
    </location>
</feature>
<evidence type="ECO:0000313" key="3">
    <source>
        <dbReference type="Proteomes" id="UP000587527"/>
    </source>
</evidence>
<keyword evidence="1" id="KW-1133">Transmembrane helix</keyword>
<evidence type="ECO:0000313" key="2">
    <source>
        <dbReference type="EMBL" id="MBB5867648.1"/>
    </source>
</evidence>
<sequence length="154" mass="16009">MSHMPVNHPLRGAYRVLAALIGLAVLVFGVLSLIRAWGDPFFDRGDVTVFGLHTNLAFGLLTVIVGGAVLVASILGGNLVHLVSLGGGGVMVIGSLMQLAMVNSGANKLNFTVGAAAVGMVLGMFLVCAGLYTRTGPAELARSEERYRHHRAAA</sequence>
<keyword evidence="1" id="KW-0812">Transmembrane</keyword>
<name>A0A841BJY3_9ACTN</name>
<keyword evidence="1" id="KW-0472">Membrane</keyword>
<feature type="transmembrane region" description="Helical" evidence="1">
    <location>
        <begin position="113"/>
        <end position="132"/>
    </location>
</feature>
<comment type="caution">
    <text evidence="2">The sequence shown here is derived from an EMBL/GenBank/DDBJ whole genome shotgun (WGS) entry which is preliminary data.</text>
</comment>
<reference evidence="2 3" key="1">
    <citation type="submission" date="2020-08" db="EMBL/GenBank/DDBJ databases">
        <title>Sequencing the genomes of 1000 actinobacteria strains.</title>
        <authorList>
            <person name="Klenk H.-P."/>
        </authorList>
    </citation>
    <scope>NUCLEOTIDE SEQUENCE [LARGE SCALE GENOMIC DNA]</scope>
    <source>
        <strain evidence="2 3">DSM 45362</strain>
    </source>
</reference>
<feature type="transmembrane region" description="Helical" evidence="1">
    <location>
        <begin position="56"/>
        <end position="75"/>
    </location>
</feature>